<name>A0A327ZC08_9ACTN</name>
<dbReference type="AlphaFoldDB" id="A0A327ZC08"/>
<keyword evidence="3" id="KW-1185">Reference proteome</keyword>
<reference evidence="2 3" key="1">
    <citation type="submission" date="2018-06" db="EMBL/GenBank/DDBJ databases">
        <title>Genomic Encyclopedia of Type Strains, Phase III (KMG-III): the genomes of soil and plant-associated and newly described type strains.</title>
        <authorList>
            <person name="Whitman W."/>
        </authorList>
    </citation>
    <scope>NUCLEOTIDE SEQUENCE [LARGE SCALE GENOMIC DNA]</scope>
    <source>
        <strain evidence="2 3">CGMCC 4.7090</strain>
    </source>
</reference>
<evidence type="ECO:0000313" key="3">
    <source>
        <dbReference type="Proteomes" id="UP000249341"/>
    </source>
</evidence>
<proteinExistence type="predicted"/>
<feature type="compositionally biased region" description="Basic and acidic residues" evidence="1">
    <location>
        <begin position="37"/>
        <end position="50"/>
    </location>
</feature>
<dbReference type="Proteomes" id="UP000249341">
    <property type="component" value="Unassembled WGS sequence"/>
</dbReference>
<comment type="caution">
    <text evidence="2">The sequence shown here is derived from an EMBL/GenBank/DDBJ whole genome shotgun (WGS) entry which is preliminary data.</text>
</comment>
<dbReference type="EMBL" id="QLMJ01000013">
    <property type="protein sequence ID" value="RAK32849.1"/>
    <property type="molecule type" value="Genomic_DNA"/>
</dbReference>
<evidence type="ECO:0000256" key="1">
    <source>
        <dbReference type="SAM" id="MobiDB-lite"/>
    </source>
</evidence>
<accession>A0A327ZC08</accession>
<feature type="region of interest" description="Disordered" evidence="1">
    <location>
        <begin position="1"/>
        <end position="50"/>
    </location>
</feature>
<sequence length="50" mass="5621">MQSNSSEPGPQNPKKNHKPDNEPRPPPPTPHISTLRVNKEARAIRRTQEG</sequence>
<evidence type="ECO:0000313" key="2">
    <source>
        <dbReference type="EMBL" id="RAK32849.1"/>
    </source>
</evidence>
<organism evidence="2 3">
    <name type="scientific">Actinoplanes lutulentus</name>
    <dbReference type="NCBI Taxonomy" id="1287878"/>
    <lineage>
        <taxon>Bacteria</taxon>
        <taxon>Bacillati</taxon>
        <taxon>Actinomycetota</taxon>
        <taxon>Actinomycetes</taxon>
        <taxon>Micromonosporales</taxon>
        <taxon>Micromonosporaceae</taxon>
        <taxon>Actinoplanes</taxon>
    </lineage>
</organism>
<gene>
    <name evidence="2" type="ORF">B0I29_113145</name>
</gene>
<protein>
    <submittedName>
        <fullName evidence="2">Uncharacterized protein</fullName>
    </submittedName>
</protein>